<dbReference type="RefSeq" id="WP_397059027.1">
    <property type="nucleotide sequence ID" value="NZ_JBIRYL010000001.1"/>
</dbReference>
<dbReference type="EMBL" id="JBIRYL010000001">
    <property type="protein sequence ID" value="MFI2228683.1"/>
    <property type="molecule type" value="Genomic_DNA"/>
</dbReference>
<dbReference type="Proteomes" id="UP001611494">
    <property type="component" value="Unassembled WGS sequence"/>
</dbReference>
<organism evidence="2 3">
    <name type="scientific">Nocardia testacea</name>
    <dbReference type="NCBI Taxonomy" id="248551"/>
    <lineage>
        <taxon>Bacteria</taxon>
        <taxon>Bacillati</taxon>
        <taxon>Actinomycetota</taxon>
        <taxon>Actinomycetes</taxon>
        <taxon>Mycobacteriales</taxon>
        <taxon>Nocardiaceae</taxon>
        <taxon>Nocardia</taxon>
    </lineage>
</organism>
<reference evidence="2 3" key="1">
    <citation type="submission" date="2024-10" db="EMBL/GenBank/DDBJ databases">
        <title>The Natural Products Discovery Center: Release of the First 8490 Sequenced Strains for Exploring Actinobacteria Biosynthetic Diversity.</title>
        <authorList>
            <person name="Kalkreuter E."/>
            <person name="Kautsar S.A."/>
            <person name="Yang D."/>
            <person name="Bader C.D."/>
            <person name="Teijaro C.N."/>
            <person name="Fluegel L."/>
            <person name="Davis C.M."/>
            <person name="Simpson J.R."/>
            <person name="Lauterbach L."/>
            <person name="Steele A.D."/>
            <person name="Gui C."/>
            <person name="Meng S."/>
            <person name="Li G."/>
            <person name="Viehrig K."/>
            <person name="Ye F."/>
            <person name="Su P."/>
            <person name="Kiefer A.F."/>
            <person name="Nichols A."/>
            <person name="Cepeda A.J."/>
            <person name="Yan W."/>
            <person name="Fan B."/>
            <person name="Jiang Y."/>
            <person name="Adhikari A."/>
            <person name="Zheng C.-J."/>
            <person name="Schuster L."/>
            <person name="Cowan T.M."/>
            <person name="Smanski M.J."/>
            <person name="Chevrette M.G."/>
            <person name="De Carvalho L.P.S."/>
            <person name="Shen B."/>
        </authorList>
    </citation>
    <scope>NUCLEOTIDE SEQUENCE [LARGE SCALE GENOMIC DNA]</scope>
    <source>
        <strain evidence="2 3">NPDC019377</strain>
    </source>
</reference>
<evidence type="ECO:0000256" key="1">
    <source>
        <dbReference type="SAM" id="MobiDB-lite"/>
    </source>
</evidence>
<feature type="compositionally biased region" description="Polar residues" evidence="1">
    <location>
        <begin position="422"/>
        <end position="431"/>
    </location>
</feature>
<keyword evidence="2" id="KW-0418">Kinase</keyword>
<feature type="region of interest" description="Disordered" evidence="1">
    <location>
        <begin position="387"/>
        <end position="444"/>
    </location>
</feature>
<evidence type="ECO:0000313" key="2">
    <source>
        <dbReference type="EMBL" id="MFI2228683.1"/>
    </source>
</evidence>
<dbReference type="InterPro" id="IPR014867">
    <property type="entry name" value="Spore_coat_CotH_CotH2/3/7"/>
</dbReference>
<dbReference type="Pfam" id="PF08757">
    <property type="entry name" value="CotH"/>
    <property type="match status" value="1"/>
</dbReference>
<accession>A0ABW7VPZ9</accession>
<evidence type="ECO:0000313" key="3">
    <source>
        <dbReference type="Proteomes" id="UP001611494"/>
    </source>
</evidence>
<keyword evidence="3" id="KW-1185">Reference proteome</keyword>
<dbReference type="PANTHER" id="PTHR40050">
    <property type="entry name" value="INNER SPORE COAT PROTEIN H"/>
    <property type="match status" value="1"/>
</dbReference>
<sequence length="522" mass="56685">MRPQYSTRDPASPRRRWVHRLPVPVRQHWKIVAAFAVFVTVLATVFGGTRIIPQITGDTKVIASEITDNISGTVDLFDTSVSHEVSLEITEAEYQDMITTFEKSGDKKWVTADITIDGTFINDVSIRLKGNSTLMGVRGDVARPGGNDFAPPEGMEMPEGMPAGSNPMAAMGPQATAEDPLSLPLLISFDENASGRAYQGMTELSVRPGTPVLNEALSLSLTAETGQPTQRYVYTTYSINDGAATTRLLLEHPDATHADSLFDSDGYLYKADANSRFEYVGDDQSDYADQFKQINAADSGNLQPIINFLKWMDSADSAEFDAHLADWVDVDSFARYVATQNLIANGDDMSGPGQNYYLWYDLDTQKITVISWDLNLAMSGEATGGPHDSVSLGFGPREVPDSGTETGDTVQPADTAEGAGDGQNQDQQPQEAGNGRGGPGRANPLETRFLESEAFTAVYESAYWELFDQMYGSGLAAELLDELADTIPVTDGLDAETLQAEIDELHTWIDQRTATLSALRAA</sequence>
<proteinExistence type="predicted"/>
<comment type="caution">
    <text evidence="2">The sequence shown here is derived from an EMBL/GenBank/DDBJ whole genome shotgun (WGS) entry which is preliminary data.</text>
</comment>
<name>A0ABW7VPZ9_9NOCA</name>
<dbReference type="GO" id="GO:0016301">
    <property type="term" value="F:kinase activity"/>
    <property type="evidence" value="ECO:0007669"/>
    <property type="project" value="UniProtKB-KW"/>
</dbReference>
<gene>
    <name evidence="2" type="ORF">ACH49Z_02380</name>
</gene>
<keyword evidence="2" id="KW-0808">Transferase</keyword>
<dbReference type="PANTHER" id="PTHR40050:SF1">
    <property type="entry name" value="INNER SPORE COAT PROTEIN H"/>
    <property type="match status" value="1"/>
</dbReference>
<protein>
    <submittedName>
        <fullName evidence="2">CotH kinase family protein</fullName>
    </submittedName>
</protein>